<reference evidence="5" key="1">
    <citation type="submission" date="2021-06" db="EMBL/GenBank/DDBJ databases">
        <title>Paracoccus bacterium XHP0099 sp. nov., isolated from the surface waters of the Yellow Sea.</title>
        <authorList>
            <person name="Xue H."/>
            <person name="Zhang D."/>
        </authorList>
    </citation>
    <scope>NUCLEOTIDE SEQUENCE</scope>
    <source>
        <strain evidence="5">XHP0099</strain>
    </source>
</reference>
<dbReference type="Pfam" id="PF00126">
    <property type="entry name" value="HTH_1"/>
    <property type="match status" value="1"/>
</dbReference>
<feature type="domain" description="HTH lysR-type" evidence="4">
    <location>
        <begin position="1"/>
        <end position="58"/>
    </location>
</feature>
<dbReference type="Proteomes" id="UP001166191">
    <property type="component" value="Unassembled WGS sequence"/>
</dbReference>
<dbReference type="RefSeq" id="WP_216033087.1">
    <property type="nucleotide sequence ID" value="NZ_JAHKNG010000014.1"/>
</dbReference>
<accession>A0ABS6AIH6</accession>
<protein>
    <submittedName>
        <fullName evidence="5">LysR family transcriptional regulator</fullName>
    </submittedName>
</protein>
<organism evidence="5 6">
    <name type="scientific">Paracoccus marinaquae</name>
    <dbReference type="NCBI Taxonomy" id="2841926"/>
    <lineage>
        <taxon>Bacteria</taxon>
        <taxon>Pseudomonadati</taxon>
        <taxon>Pseudomonadota</taxon>
        <taxon>Alphaproteobacteria</taxon>
        <taxon>Rhodobacterales</taxon>
        <taxon>Paracoccaceae</taxon>
        <taxon>Paracoccus</taxon>
    </lineage>
</organism>
<dbReference type="Pfam" id="PF03466">
    <property type="entry name" value="LysR_substrate"/>
    <property type="match status" value="1"/>
</dbReference>
<dbReference type="EMBL" id="JAHKNG010000014">
    <property type="protein sequence ID" value="MBU3030406.1"/>
    <property type="molecule type" value="Genomic_DNA"/>
</dbReference>
<dbReference type="InterPro" id="IPR005119">
    <property type="entry name" value="LysR_subst-bd"/>
</dbReference>
<keyword evidence="2" id="KW-0238">DNA-binding</keyword>
<dbReference type="PROSITE" id="PS50931">
    <property type="entry name" value="HTH_LYSR"/>
    <property type="match status" value="1"/>
</dbReference>
<keyword evidence="3" id="KW-0804">Transcription</keyword>
<dbReference type="PANTHER" id="PTHR30579">
    <property type="entry name" value="TRANSCRIPTIONAL REGULATOR"/>
    <property type="match status" value="1"/>
</dbReference>
<keyword evidence="1" id="KW-0805">Transcription regulation</keyword>
<proteinExistence type="predicted"/>
<dbReference type="PANTHER" id="PTHR30579:SF3">
    <property type="entry name" value="TRANSCRIPTIONAL REGULATORY PROTEIN"/>
    <property type="match status" value="1"/>
</dbReference>
<evidence type="ECO:0000313" key="5">
    <source>
        <dbReference type="EMBL" id="MBU3030406.1"/>
    </source>
</evidence>
<comment type="caution">
    <text evidence="5">The sequence shown here is derived from an EMBL/GenBank/DDBJ whole genome shotgun (WGS) entry which is preliminary data.</text>
</comment>
<evidence type="ECO:0000256" key="1">
    <source>
        <dbReference type="ARBA" id="ARBA00023015"/>
    </source>
</evidence>
<sequence>MDWDDLRIFLAVARAESLSGAGRRLAMDASTVGRRIARLEQAVEAVLFAKTPQGYSLTAEGARLVGPAEAAEQAAAAAAEATRGEAGISGLLRIGAPDGCANYLLPQVARSMCEAHPGLEIQIVALPRVVNLSKREADMAITVSPPDTGRLTVQRLSDYHLHLAAHADYLDRHPPIRAPEDLRQHRMIGYIPDMIFDRELDYLSETGVETATISSNSISVQMQAMRSGAGLGIVHDFAIPFVPGLRIVLPGHIALRRSFWLLRHADDRGSRRLSRLADALIQGLRAEVSRLEAMVLPAATGRT</sequence>
<dbReference type="InterPro" id="IPR000847">
    <property type="entry name" value="LysR_HTH_N"/>
</dbReference>
<name>A0ABS6AIH6_9RHOB</name>
<evidence type="ECO:0000256" key="2">
    <source>
        <dbReference type="ARBA" id="ARBA00023125"/>
    </source>
</evidence>
<evidence type="ECO:0000313" key="6">
    <source>
        <dbReference type="Proteomes" id="UP001166191"/>
    </source>
</evidence>
<keyword evidence="6" id="KW-1185">Reference proteome</keyword>
<evidence type="ECO:0000259" key="4">
    <source>
        <dbReference type="PROSITE" id="PS50931"/>
    </source>
</evidence>
<evidence type="ECO:0000256" key="3">
    <source>
        <dbReference type="ARBA" id="ARBA00023163"/>
    </source>
</evidence>
<gene>
    <name evidence="5" type="ORF">KNW02_09775</name>
</gene>
<dbReference type="InterPro" id="IPR050176">
    <property type="entry name" value="LTTR"/>
</dbReference>